<dbReference type="Proteomes" id="UP000032180">
    <property type="component" value="Chromosome 2"/>
</dbReference>
<dbReference type="PANTHER" id="PTHR48047:SF25">
    <property type="entry name" value="OS02G0207100 PROTEIN"/>
    <property type="match status" value="1"/>
</dbReference>
<sequence>MAPIKNAAPPPHFVIVPHAGPGHLIPMVDLARLLATRGARVSFVTTPLTAERLRGIADGAARDGLALEIVALPFSAADAAGLPADCENTDRLTDNSQFLPFVNSMRALAAPFESFLCSTLASHRPCCVVSDGSNPWTVEPARRLGIPRLFFHAVSCFYHLCDHNAAEHGLHEKILADDEKTSHVIPGMPMRVEVTKYTCPGYLVALHNESWLDGQAPRSVVYVNFGSLARKLPAQLFEVGHGLEDSGKPFLWVVKESESSSPEVRGWMSAFESRTAGRGLVVRGWAPQLAILSHRAVGGFVTHCGWNSLLEAVAHGVPVVTA</sequence>
<dbReference type="Pfam" id="PF00201">
    <property type="entry name" value="UDPGT"/>
    <property type="match status" value="1"/>
</dbReference>
<evidence type="ECO:0000313" key="4">
    <source>
        <dbReference type="EnsemblPlants" id="LPERR02G06950.1"/>
    </source>
</evidence>
<reference evidence="5" key="2">
    <citation type="submission" date="2013-12" db="EMBL/GenBank/DDBJ databases">
        <authorList>
            <person name="Yu Y."/>
            <person name="Lee S."/>
            <person name="de Baynast K."/>
            <person name="Wissotski M."/>
            <person name="Liu L."/>
            <person name="Talag J."/>
            <person name="Goicoechea J."/>
            <person name="Angelova A."/>
            <person name="Jetty R."/>
            <person name="Kudrna D."/>
            <person name="Golser W."/>
            <person name="Rivera L."/>
            <person name="Zhang J."/>
            <person name="Wing R."/>
        </authorList>
    </citation>
    <scope>NUCLEOTIDE SEQUENCE</scope>
</reference>
<reference evidence="4" key="3">
    <citation type="submission" date="2015-04" db="UniProtKB">
        <authorList>
            <consortium name="EnsemblPlants"/>
        </authorList>
    </citation>
    <scope>IDENTIFICATION</scope>
</reference>
<keyword evidence="2" id="KW-0808">Transferase</keyword>
<evidence type="ECO:0000313" key="5">
    <source>
        <dbReference type="Proteomes" id="UP000032180"/>
    </source>
</evidence>
<dbReference type="AlphaFoldDB" id="A0A0D9VDJ9"/>
<reference evidence="4 5" key="1">
    <citation type="submission" date="2012-08" db="EMBL/GenBank/DDBJ databases">
        <title>Oryza genome evolution.</title>
        <authorList>
            <person name="Wing R.A."/>
        </authorList>
    </citation>
    <scope>NUCLEOTIDE SEQUENCE</scope>
</reference>
<dbReference type="CDD" id="cd03784">
    <property type="entry name" value="GT1_Gtf-like"/>
    <property type="match status" value="1"/>
</dbReference>
<dbReference type="Gene3D" id="3.40.50.2000">
    <property type="entry name" value="Glycogen Phosphorylase B"/>
    <property type="match status" value="2"/>
</dbReference>
<dbReference type="InterPro" id="IPR002213">
    <property type="entry name" value="UDP_glucos_trans"/>
</dbReference>
<evidence type="ECO:0000259" key="3">
    <source>
        <dbReference type="Pfam" id="PF26168"/>
    </source>
</evidence>
<name>A0A0D9VDJ9_9ORYZ</name>
<organism evidence="4 5">
    <name type="scientific">Leersia perrieri</name>
    <dbReference type="NCBI Taxonomy" id="77586"/>
    <lineage>
        <taxon>Eukaryota</taxon>
        <taxon>Viridiplantae</taxon>
        <taxon>Streptophyta</taxon>
        <taxon>Embryophyta</taxon>
        <taxon>Tracheophyta</taxon>
        <taxon>Spermatophyta</taxon>
        <taxon>Magnoliopsida</taxon>
        <taxon>Liliopsida</taxon>
        <taxon>Poales</taxon>
        <taxon>Poaceae</taxon>
        <taxon>BOP clade</taxon>
        <taxon>Oryzoideae</taxon>
        <taxon>Oryzeae</taxon>
        <taxon>Oryzinae</taxon>
        <taxon>Leersia</taxon>
    </lineage>
</organism>
<comment type="similarity">
    <text evidence="1">Belongs to the UDP-glycosyltransferase family.</text>
</comment>
<dbReference type="GO" id="GO:0035251">
    <property type="term" value="F:UDP-glucosyltransferase activity"/>
    <property type="evidence" value="ECO:0007669"/>
    <property type="project" value="TreeGrafter"/>
</dbReference>
<evidence type="ECO:0000256" key="1">
    <source>
        <dbReference type="ARBA" id="ARBA00009995"/>
    </source>
</evidence>
<protein>
    <recommendedName>
        <fullName evidence="3">Glycosyltransferase N-terminal domain-containing protein</fullName>
    </recommendedName>
</protein>
<dbReference type="SUPFAM" id="SSF53756">
    <property type="entry name" value="UDP-Glycosyltransferase/glycogen phosphorylase"/>
    <property type="match status" value="1"/>
</dbReference>
<dbReference type="PANTHER" id="PTHR48047">
    <property type="entry name" value="GLYCOSYLTRANSFERASE"/>
    <property type="match status" value="1"/>
</dbReference>
<evidence type="ECO:0000256" key="2">
    <source>
        <dbReference type="ARBA" id="ARBA00022679"/>
    </source>
</evidence>
<feature type="domain" description="Glycosyltransferase N-terminal" evidence="3">
    <location>
        <begin position="14"/>
        <end position="173"/>
    </location>
</feature>
<dbReference type="STRING" id="77586.A0A0D9VDJ9"/>
<keyword evidence="5" id="KW-1185">Reference proteome</keyword>
<dbReference type="InterPro" id="IPR058980">
    <property type="entry name" value="Glyco_transf_N"/>
</dbReference>
<accession>A0A0D9VDJ9</accession>
<dbReference type="Pfam" id="PF26168">
    <property type="entry name" value="Glyco_transf_N"/>
    <property type="match status" value="1"/>
</dbReference>
<dbReference type="eggNOG" id="KOG1192">
    <property type="taxonomic scope" value="Eukaryota"/>
</dbReference>
<dbReference type="HOGENOM" id="CLU_001724_2_2_1"/>
<dbReference type="EnsemblPlants" id="LPERR02G06950.1">
    <property type="protein sequence ID" value="LPERR02G06950.1"/>
    <property type="gene ID" value="LPERR02G06950"/>
</dbReference>
<dbReference type="Gramene" id="LPERR02G06950.1">
    <property type="protein sequence ID" value="LPERR02G06950.1"/>
    <property type="gene ID" value="LPERR02G06950"/>
</dbReference>
<proteinExistence type="inferred from homology"/>